<dbReference type="GO" id="GO:0005524">
    <property type="term" value="F:ATP binding"/>
    <property type="evidence" value="ECO:0007669"/>
    <property type="project" value="UniProtKB-KW"/>
</dbReference>
<dbReference type="STRING" id="1080227.A8L45_03965"/>
<dbReference type="PROSITE" id="PS00211">
    <property type="entry name" value="ABC_TRANSPORTER_1"/>
    <property type="match status" value="1"/>
</dbReference>
<keyword evidence="7" id="KW-0472">Membrane</keyword>
<evidence type="ECO:0000256" key="5">
    <source>
        <dbReference type="ARBA" id="ARBA00022840"/>
    </source>
</evidence>
<dbReference type="OrthoDB" id="9802264at2"/>
<evidence type="ECO:0000256" key="4">
    <source>
        <dbReference type="ARBA" id="ARBA00022741"/>
    </source>
</evidence>
<dbReference type="Gene3D" id="3.40.50.300">
    <property type="entry name" value="P-loop containing nucleotide triphosphate hydrolases"/>
    <property type="match status" value="1"/>
</dbReference>
<dbReference type="InterPro" id="IPR003593">
    <property type="entry name" value="AAA+_ATPase"/>
</dbReference>
<dbReference type="Proteomes" id="UP000094936">
    <property type="component" value="Unassembled WGS sequence"/>
</dbReference>
<dbReference type="GO" id="GO:0016020">
    <property type="term" value="C:membrane"/>
    <property type="evidence" value="ECO:0007669"/>
    <property type="project" value="InterPro"/>
</dbReference>
<evidence type="ECO:0000256" key="1">
    <source>
        <dbReference type="ARBA" id="ARBA00022448"/>
    </source>
</evidence>
<dbReference type="InterPro" id="IPR027417">
    <property type="entry name" value="P-loop_NTPase"/>
</dbReference>
<dbReference type="PANTHER" id="PTHR42781:SF1">
    <property type="entry name" value="THIAMINE IMPORT ATP-BINDING PROTEIN THIQ"/>
    <property type="match status" value="1"/>
</dbReference>
<keyword evidence="5 9" id="KW-0067">ATP-binding</keyword>
<sequence length="231" mass="25312">MLKVNNLTHSYQTTKLSFSFTAEQGSINAILGPSGAGKSTLLMLLCGLLEPDMGETTLGGQDFTFAPAHMRPLSILFQEHNLFSHLSVKDNIGLGLSPSLKLNEAAWQQVFDAADAVGLSEYLNRLPDALSGGQKQRVALARCMIRQRPLLLLDEPFSALDPALRQEMLLLVKKLAQQQEATILMVTHHPEDARLIADNLLFVDQGQIACEGPISLLDTPPPTLKMYLSHK</sequence>
<keyword evidence="1" id="KW-0813">Transport</keyword>
<evidence type="ECO:0000313" key="10">
    <source>
        <dbReference type="Proteomes" id="UP000094936"/>
    </source>
</evidence>
<dbReference type="RefSeq" id="WP_068899470.1">
    <property type="nucleotide sequence ID" value="NZ_JBHUIF010000003.1"/>
</dbReference>
<dbReference type="PANTHER" id="PTHR42781">
    <property type="entry name" value="SPERMIDINE/PUTRESCINE IMPORT ATP-BINDING PROTEIN POTA"/>
    <property type="match status" value="1"/>
</dbReference>
<evidence type="ECO:0000256" key="6">
    <source>
        <dbReference type="ARBA" id="ARBA00022967"/>
    </source>
</evidence>
<dbReference type="AlphaFoldDB" id="A0A1C3EQ11"/>
<dbReference type="GO" id="GO:0071934">
    <property type="term" value="P:thiamine transmembrane transport"/>
    <property type="evidence" value="ECO:0007669"/>
    <property type="project" value="InterPro"/>
</dbReference>
<dbReference type="InterPro" id="IPR005968">
    <property type="entry name" value="Thiamine_ABC_ThiQ"/>
</dbReference>
<evidence type="ECO:0000256" key="7">
    <source>
        <dbReference type="ARBA" id="ARBA00023136"/>
    </source>
</evidence>
<name>A0A1C3EQ11_9GAMM</name>
<evidence type="ECO:0000259" key="8">
    <source>
        <dbReference type="PROSITE" id="PS50893"/>
    </source>
</evidence>
<accession>A0A1C3EQ11</accession>
<dbReference type="InterPro" id="IPR050093">
    <property type="entry name" value="ABC_SmlMolc_Importer"/>
</dbReference>
<organism evidence="9 10">
    <name type="scientific">Veronia pacifica</name>
    <dbReference type="NCBI Taxonomy" id="1080227"/>
    <lineage>
        <taxon>Bacteria</taxon>
        <taxon>Pseudomonadati</taxon>
        <taxon>Pseudomonadota</taxon>
        <taxon>Gammaproteobacteria</taxon>
        <taxon>Vibrionales</taxon>
        <taxon>Vibrionaceae</taxon>
        <taxon>Veronia</taxon>
    </lineage>
</organism>
<protein>
    <submittedName>
        <fullName evidence="9">Thiamine ABC transporter, ATP-binding protein</fullName>
    </submittedName>
</protein>
<proteinExistence type="predicted"/>
<keyword evidence="3" id="KW-0997">Cell inner membrane</keyword>
<comment type="caution">
    <text evidence="9">The sequence shown here is derived from an EMBL/GenBank/DDBJ whole genome shotgun (WGS) entry which is preliminary data.</text>
</comment>
<feature type="domain" description="ABC transporter" evidence="8">
    <location>
        <begin position="2"/>
        <end position="230"/>
    </location>
</feature>
<dbReference type="SUPFAM" id="SSF52540">
    <property type="entry name" value="P-loop containing nucleoside triphosphate hydrolases"/>
    <property type="match status" value="1"/>
</dbReference>
<keyword evidence="4" id="KW-0547">Nucleotide-binding</keyword>
<dbReference type="Pfam" id="PF00005">
    <property type="entry name" value="ABC_tran"/>
    <property type="match status" value="1"/>
</dbReference>
<keyword evidence="6" id="KW-1278">Translocase</keyword>
<dbReference type="SMART" id="SM00382">
    <property type="entry name" value="AAA"/>
    <property type="match status" value="1"/>
</dbReference>
<dbReference type="GO" id="GO:0042626">
    <property type="term" value="F:ATPase-coupled transmembrane transporter activity"/>
    <property type="evidence" value="ECO:0007669"/>
    <property type="project" value="InterPro"/>
</dbReference>
<dbReference type="NCBIfam" id="TIGR01277">
    <property type="entry name" value="thiQ"/>
    <property type="match status" value="1"/>
</dbReference>
<reference evidence="9 10" key="1">
    <citation type="submission" date="2016-05" db="EMBL/GenBank/DDBJ databases">
        <title>Genomic Taxonomy of the Vibrionaceae.</title>
        <authorList>
            <person name="Gomez-Gil B."/>
            <person name="Enciso-Ibarra J."/>
        </authorList>
    </citation>
    <scope>NUCLEOTIDE SEQUENCE [LARGE SCALE GENOMIC DNA]</scope>
    <source>
        <strain evidence="9 10">CAIM 1920</strain>
    </source>
</reference>
<keyword evidence="10" id="KW-1185">Reference proteome</keyword>
<dbReference type="InterPro" id="IPR017871">
    <property type="entry name" value="ABC_transporter-like_CS"/>
</dbReference>
<dbReference type="EMBL" id="LYBM01000004">
    <property type="protein sequence ID" value="ODA35331.1"/>
    <property type="molecule type" value="Genomic_DNA"/>
</dbReference>
<dbReference type="InterPro" id="IPR003439">
    <property type="entry name" value="ABC_transporter-like_ATP-bd"/>
</dbReference>
<dbReference type="GO" id="GO:0016887">
    <property type="term" value="F:ATP hydrolysis activity"/>
    <property type="evidence" value="ECO:0007669"/>
    <property type="project" value="InterPro"/>
</dbReference>
<evidence type="ECO:0000256" key="3">
    <source>
        <dbReference type="ARBA" id="ARBA00022519"/>
    </source>
</evidence>
<evidence type="ECO:0000313" key="9">
    <source>
        <dbReference type="EMBL" id="ODA35331.1"/>
    </source>
</evidence>
<evidence type="ECO:0000256" key="2">
    <source>
        <dbReference type="ARBA" id="ARBA00022475"/>
    </source>
</evidence>
<keyword evidence="2" id="KW-1003">Cell membrane</keyword>
<dbReference type="PROSITE" id="PS50893">
    <property type="entry name" value="ABC_TRANSPORTER_2"/>
    <property type="match status" value="1"/>
</dbReference>
<gene>
    <name evidence="9" type="ORF">A8L45_03965</name>
</gene>